<keyword evidence="3" id="KW-0804">Transcription</keyword>
<organism evidence="5 6">
    <name type="scientific">Candidatus Raymondbacteria bacterium RIFOXYD12_FULL_49_13</name>
    <dbReference type="NCBI Taxonomy" id="1817890"/>
    <lineage>
        <taxon>Bacteria</taxon>
        <taxon>Raymondiibacteriota</taxon>
    </lineage>
</organism>
<dbReference type="InterPro" id="IPR037923">
    <property type="entry name" value="HTH-like"/>
</dbReference>
<gene>
    <name evidence="5" type="ORF">A2519_17455</name>
</gene>
<name>A0A1F7F5T1_UNCRA</name>
<dbReference type="InterPro" id="IPR009057">
    <property type="entry name" value="Homeodomain-like_sf"/>
</dbReference>
<evidence type="ECO:0000313" key="6">
    <source>
        <dbReference type="Proteomes" id="UP000179243"/>
    </source>
</evidence>
<dbReference type="EMBL" id="MFYX01000114">
    <property type="protein sequence ID" value="OGK01999.1"/>
    <property type="molecule type" value="Genomic_DNA"/>
</dbReference>
<reference evidence="5 6" key="1">
    <citation type="journal article" date="2016" name="Nat. Commun.">
        <title>Thousands of microbial genomes shed light on interconnected biogeochemical processes in an aquifer system.</title>
        <authorList>
            <person name="Anantharaman K."/>
            <person name="Brown C.T."/>
            <person name="Hug L.A."/>
            <person name="Sharon I."/>
            <person name="Castelle C.J."/>
            <person name="Probst A.J."/>
            <person name="Thomas B.C."/>
            <person name="Singh A."/>
            <person name="Wilkins M.J."/>
            <person name="Karaoz U."/>
            <person name="Brodie E.L."/>
            <person name="Williams K.H."/>
            <person name="Hubbard S.S."/>
            <person name="Banfield J.F."/>
        </authorList>
    </citation>
    <scope>NUCLEOTIDE SEQUENCE [LARGE SCALE GENOMIC DNA]</scope>
</reference>
<dbReference type="GO" id="GO:0003700">
    <property type="term" value="F:DNA-binding transcription factor activity"/>
    <property type="evidence" value="ECO:0007669"/>
    <property type="project" value="InterPro"/>
</dbReference>
<dbReference type="PANTHER" id="PTHR46796">
    <property type="entry name" value="HTH-TYPE TRANSCRIPTIONAL ACTIVATOR RHAS-RELATED"/>
    <property type="match status" value="1"/>
</dbReference>
<dbReference type="AlphaFoldDB" id="A0A1F7F5T1"/>
<dbReference type="InterPro" id="IPR003313">
    <property type="entry name" value="AraC-bd"/>
</dbReference>
<dbReference type="SUPFAM" id="SSF46689">
    <property type="entry name" value="Homeodomain-like"/>
    <property type="match status" value="1"/>
</dbReference>
<dbReference type="InterPro" id="IPR050204">
    <property type="entry name" value="AraC_XylS_family_regulators"/>
</dbReference>
<proteinExistence type="predicted"/>
<accession>A0A1F7F5T1</accession>
<dbReference type="InterPro" id="IPR014710">
    <property type="entry name" value="RmlC-like_jellyroll"/>
</dbReference>
<evidence type="ECO:0000256" key="1">
    <source>
        <dbReference type="ARBA" id="ARBA00023015"/>
    </source>
</evidence>
<evidence type="ECO:0000256" key="3">
    <source>
        <dbReference type="ARBA" id="ARBA00023163"/>
    </source>
</evidence>
<dbReference type="GO" id="GO:0043565">
    <property type="term" value="F:sequence-specific DNA binding"/>
    <property type="evidence" value="ECO:0007669"/>
    <property type="project" value="InterPro"/>
</dbReference>
<keyword evidence="2" id="KW-0238">DNA-binding</keyword>
<evidence type="ECO:0000256" key="2">
    <source>
        <dbReference type="ARBA" id="ARBA00023125"/>
    </source>
</evidence>
<dbReference type="PROSITE" id="PS01124">
    <property type="entry name" value="HTH_ARAC_FAMILY_2"/>
    <property type="match status" value="1"/>
</dbReference>
<dbReference type="SUPFAM" id="SSF51215">
    <property type="entry name" value="Regulatory protein AraC"/>
    <property type="match status" value="1"/>
</dbReference>
<evidence type="ECO:0000259" key="4">
    <source>
        <dbReference type="PROSITE" id="PS01124"/>
    </source>
</evidence>
<evidence type="ECO:0000313" key="5">
    <source>
        <dbReference type="EMBL" id="OGK01999.1"/>
    </source>
</evidence>
<dbReference type="Gene3D" id="1.10.10.60">
    <property type="entry name" value="Homeodomain-like"/>
    <property type="match status" value="1"/>
</dbReference>
<dbReference type="Proteomes" id="UP000179243">
    <property type="component" value="Unassembled WGS sequence"/>
</dbReference>
<dbReference type="Gene3D" id="2.60.120.10">
    <property type="entry name" value="Jelly Rolls"/>
    <property type="match status" value="1"/>
</dbReference>
<sequence length="266" mass="29501">MQKRTYTIQAREEAPMPLDPAFPFSAAPHAFSDREIRALHLHPYFEIGLCYSGEGIFVVEDKVIRFKPGDVMLIASCEAHKACSPSGKKCSWRFALTDAAALLRNMTGDARLLDTDALSGPRFPNRFSQENFPAMHTAVAALFAEAVGNKAHAQDLIRSLLLQTLVEAHRYLQAHQPRTAFVRRARDLNTITRLKPALQAIAQGYEEPMAVPGLAHVCAMSEGHFRRQFNAAMGKGPLEYLNDYRISMVCSRIANPDESITSAVTT</sequence>
<comment type="caution">
    <text evidence="5">The sequence shown here is derived from an EMBL/GenBank/DDBJ whole genome shotgun (WGS) entry which is preliminary data.</text>
</comment>
<dbReference type="InterPro" id="IPR018060">
    <property type="entry name" value="HTH_AraC"/>
</dbReference>
<dbReference type="Pfam" id="PF02311">
    <property type="entry name" value="AraC_binding"/>
    <property type="match status" value="1"/>
</dbReference>
<keyword evidence="1" id="KW-0805">Transcription regulation</keyword>
<protein>
    <recommendedName>
        <fullName evidence="4">HTH araC/xylS-type domain-containing protein</fullName>
    </recommendedName>
</protein>
<dbReference type="PANTHER" id="PTHR46796:SF12">
    <property type="entry name" value="HTH-TYPE DNA-BINDING TRANSCRIPTIONAL ACTIVATOR EUTR"/>
    <property type="match status" value="1"/>
</dbReference>
<feature type="domain" description="HTH araC/xylS-type" evidence="4">
    <location>
        <begin position="195"/>
        <end position="266"/>
    </location>
</feature>